<proteinExistence type="predicted"/>
<sequence>MASQASSGIRLKKIQSDKTLRRLCEVTQTFYRTLNSKEEEENYTPLSAVSTSTSTILVAGMKADPSHSPWPVTPHLGRSQSTRARNSLT</sequence>
<feature type="region of interest" description="Disordered" evidence="1">
    <location>
        <begin position="62"/>
        <end position="89"/>
    </location>
</feature>
<evidence type="ECO:0000256" key="1">
    <source>
        <dbReference type="SAM" id="MobiDB-lite"/>
    </source>
</evidence>
<dbReference type="AlphaFoldDB" id="A0A5B7DTC0"/>
<evidence type="ECO:0000313" key="2">
    <source>
        <dbReference type="EMBL" id="MPC24525.1"/>
    </source>
</evidence>
<evidence type="ECO:0000313" key="3">
    <source>
        <dbReference type="Proteomes" id="UP000324222"/>
    </source>
</evidence>
<reference evidence="2 3" key="1">
    <citation type="submission" date="2019-05" db="EMBL/GenBank/DDBJ databases">
        <title>Another draft genome of Portunus trituberculatus and its Hox gene families provides insights of decapod evolution.</title>
        <authorList>
            <person name="Jeong J.-H."/>
            <person name="Song I."/>
            <person name="Kim S."/>
            <person name="Choi T."/>
            <person name="Kim D."/>
            <person name="Ryu S."/>
            <person name="Kim W."/>
        </authorList>
    </citation>
    <scope>NUCLEOTIDE SEQUENCE [LARGE SCALE GENOMIC DNA]</scope>
    <source>
        <tissue evidence="2">Muscle</tissue>
    </source>
</reference>
<keyword evidence="3" id="KW-1185">Reference proteome</keyword>
<dbReference type="EMBL" id="VSRR010001340">
    <property type="protein sequence ID" value="MPC24525.1"/>
    <property type="molecule type" value="Genomic_DNA"/>
</dbReference>
<organism evidence="2 3">
    <name type="scientific">Portunus trituberculatus</name>
    <name type="common">Swimming crab</name>
    <name type="synonym">Neptunus trituberculatus</name>
    <dbReference type="NCBI Taxonomy" id="210409"/>
    <lineage>
        <taxon>Eukaryota</taxon>
        <taxon>Metazoa</taxon>
        <taxon>Ecdysozoa</taxon>
        <taxon>Arthropoda</taxon>
        <taxon>Crustacea</taxon>
        <taxon>Multicrustacea</taxon>
        <taxon>Malacostraca</taxon>
        <taxon>Eumalacostraca</taxon>
        <taxon>Eucarida</taxon>
        <taxon>Decapoda</taxon>
        <taxon>Pleocyemata</taxon>
        <taxon>Brachyura</taxon>
        <taxon>Eubrachyura</taxon>
        <taxon>Portunoidea</taxon>
        <taxon>Portunidae</taxon>
        <taxon>Portuninae</taxon>
        <taxon>Portunus</taxon>
    </lineage>
</organism>
<gene>
    <name evidence="2" type="ORF">E2C01_017608</name>
</gene>
<protein>
    <submittedName>
        <fullName evidence="2">Uncharacterized protein</fullName>
    </submittedName>
</protein>
<comment type="caution">
    <text evidence="2">The sequence shown here is derived from an EMBL/GenBank/DDBJ whole genome shotgun (WGS) entry which is preliminary data.</text>
</comment>
<feature type="compositionally biased region" description="Polar residues" evidence="1">
    <location>
        <begin position="78"/>
        <end position="89"/>
    </location>
</feature>
<dbReference type="Proteomes" id="UP000324222">
    <property type="component" value="Unassembled WGS sequence"/>
</dbReference>
<name>A0A5B7DTC0_PORTR</name>
<accession>A0A5B7DTC0</accession>